<keyword evidence="4 6" id="KW-1133">Transmembrane helix</keyword>
<evidence type="ECO:0000256" key="3">
    <source>
        <dbReference type="ARBA" id="ARBA00022692"/>
    </source>
</evidence>
<dbReference type="AlphaFoldDB" id="A0A6H5I9M8"/>
<keyword evidence="6" id="KW-0807">Transducer</keyword>
<dbReference type="GO" id="GO:0050909">
    <property type="term" value="P:sensory perception of taste"/>
    <property type="evidence" value="ECO:0007669"/>
    <property type="project" value="InterPro"/>
</dbReference>
<feature type="transmembrane region" description="Helical" evidence="6">
    <location>
        <begin position="48"/>
        <end position="68"/>
    </location>
</feature>
<dbReference type="Pfam" id="PF08395">
    <property type="entry name" value="7tm_7"/>
    <property type="match status" value="1"/>
</dbReference>
<dbReference type="OrthoDB" id="6366728at2759"/>
<accession>A0A6H5I9M8</accession>
<feature type="transmembrane region" description="Helical" evidence="6">
    <location>
        <begin position="246"/>
        <end position="268"/>
    </location>
</feature>
<evidence type="ECO:0000256" key="4">
    <source>
        <dbReference type="ARBA" id="ARBA00022989"/>
    </source>
</evidence>
<dbReference type="InterPro" id="IPR013604">
    <property type="entry name" value="7TM_chemorcpt"/>
</dbReference>
<organism evidence="7 8">
    <name type="scientific">Trichogramma brassicae</name>
    <dbReference type="NCBI Taxonomy" id="86971"/>
    <lineage>
        <taxon>Eukaryota</taxon>
        <taxon>Metazoa</taxon>
        <taxon>Ecdysozoa</taxon>
        <taxon>Arthropoda</taxon>
        <taxon>Hexapoda</taxon>
        <taxon>Insecta</taxon>
        <taxon>Pterygota</taxon>
        <taxon>Neoptera</taxon>
        <taxon>Endopterygota</taxon>
        <taxon>Hymenoptera</taxon>
        <taxon>Apocrita</taxon>
        <taxon>Proctotrupomorpha</taxon>
        <taxon>Chalcidoidea</taxon>
        <taxon>Trichogrammatidae</taxon>
        <taxon>Trichogramma</taxon>
    </lineage>
</organism>
<comment type="subcellular location">
    <subcellularLocation>
        <location evidence="1 6">Cell membrane</location>
        <topology evidence="1 6">Multi-pass membrane protein</topology>
    </subcellularLocation>
</comment>
<reference evidence="7 8" key="1">
    <citation type="submission" date="2020-02" db="EMBL/GenBank/DDBJ databases">
        <authorList>
            <person name="Ferguson B K."/>
        </authorList>
    </citation>
    <scope>NUCLEOTIDE SEQUENCE [LARGE SCALE GENOMIC DNA]</scope>
</reference>
<dbReference type="GO" id="GO:0007165">
    <property type="term" value="P:signal transduction"/>
    <property type="evidence" value="ECO:0007669"/>
    <property type="project" value="UniProtKB-KW"/>
</dbReference>
<dbReference type="EMBL" id="CADCXV010000678">
    <property type="protein sequence ID" value="CAB0032378.1"/>
    <property type="molecule type" value="Genomic_DNA"/>
</dbReference>
<feature type="transmembrane region" description="Helical" evidence="6">
    <location>
        <begin position="88"/>
        <end position="105"/>
    </location>
</feature>
<comment type="function">
    <text evidence="6">Gustatory receptor which mediates acceptance or avoidance behavior, depending on its substrates.</text>
</comment>
<evidence type="ECO:0000313" key="7">
    <source>
        <dbReference type="EMBL" id="CAB0032378.1"/>
    </source>
</evidence>
<keyword evidence="2 6" id="KW-1003">Cell membrane</keyword>
<evidence type="ECO:0000256" key="5">
    <source>
        <dbReference type="ARBA" id="ARBA00023136"/>
    </source>
</evidence>
<protein>
    <recommendedName>
        <fullName evidence="6">Gustatory receptor</fullName>
    </recommendedName>
</protein>
<feature type="transmembrane region" description="Helical" evidence="6">
    <location>
        <begin position="13"/>
        <end position="36"/>
    </location>
</feature>
<proteinExistence type="inferred from homology"/>
<gene>
    <name evidence="7" type="ORF">TBRA_LOCUS4317</name>
</gene>
<keyword evidence="8" id="KW-1185">Reference proteome</keyword>
<evidence type="ECO:0000256" key="6">
    <source>
        <dbReference type="RuleBase" id="RU363108"/>
    </source>
</evidence>
<dbReference type="GO" id="GO:0005886">
    <property type="term" value="C:plasma membrane"/>
    <property type="evidence" value="ECO:0007669"/>
    <property type="project" value="UniProtKB-SubCell"/>
</dbReference>
<feature type="transmembrane region" description="Helical" evidence="6">
    <location>
        <begin position="134"/>
        <end position="152"/>
    </location>
</feature>
<dbReference type="Proteomes" id="UP000479190">
    <property type="component" value="Unassembled WGS sequence"/>
</dbReference>
<keyword evidence="3 6" id="KW-0812">Transmembrane</keyword>
<keyword evidence="5 6" id="KW-0472">Membrane</keyword>
<feature type="transmembrane region" description="Helical" evidence="6">
    <location>
        <begin position="164"/>
        <end position="188"/>
    </location>
</feature>
<keyword evidence="6" id="KW-0675">Receptor</keyword>
<evidence type="ECO:0000313" key="8">
    <source>
        <dbReference type="Proteomes" id="UP000479190"/>
    </source>
</evidence>
<name>A0A6H5I9M8_9HYME</name>
<evidence type="ECO:0000256" key="2">
    <source>
        <dbReference type="ARBA" id="ARBA00022475"/>
    </source>
</evidence>
<sequence>MSPSRKTRLSCKIFLRVILYYMKICGALTLAVSIKGSKVSYGASRRGTVYNVCLVGLILVTGYFSVLISYNGTFQERAEFERIADTLQTFFLTFASVYMLVFYCARQKRGLKLATGLMHVRDTTASFQANETKLATTLAWIWLLKIATGLLWDFTTPSHEQLSIYFIGVTLSNFIVSTMTMQYSYALVILRHSLRVMNCHFASLTMETLFLTTELRKNGDERRSKFRKLQRLYTSVVKISRELSDFYASPMLVMSINVFLTLIIYSYYVVRPIVFIGSQGLTEHQIGLMVHCTASLIFYVAGMIVLTRCVATTEAELKQFSCYLYHAEIRFSVYTFFRLDESLLISVKSPCAALLYVLRFIVSFSDFRLHHDVPRHSVAIQGEQPPEQPMS</sequence>
<comment type="similarity">
    <text evidence="6">Belongs to the insect chemoreceptor superfamily. Gustatory receptor (GR) family.</text>
</comment>
<feature type="transmembrane region" description="Helical" evidence="6">
    <location>
        <begin position="288"/>
        <end position="311"/>
    </location>
</feature>
<evidence type="ECO:0000256" key="1">
    <source>
        <dbReference type="ARBA" id="ARBA00004651"/>
    </source>
</evidence>